<dbReference type="PANTHER" id="PTHR34236:SF1">
    <property type="entry name" value="DIMETHYL SULFOXIDE REDUCTASE TRANSCRIPTIONAL ACTIVATOR"/>
    <property type="match status" value="1"/>
</dbReference>
<keyword evidence="6" id="KW-1185">Reference proteome</keyword>
<organism evidence="5 6">
    <name type="scientific">Haloferax chudinovii</name>
    <dbReference type="NCBI Taxonomy" id="1109010"/>
    <lineage>
        <taxon>Archaea</taxon>
        <taxon>Methanobacteriati</taxon>
        <taxon>Methanobacteriota</taxon>
        <taxon>Stenosarchaea group</taxon>
        <taxon>Halobacteria</taxon>
        <taxon>Halobacteriales</taxon>
        <taxon>Haloferacaceae</taxon>
        <taxon>Haloferax</taxon>
    </lineage>
</organism>
<name>A0ABD5XKX4_9EURY</name>
<keyword evidence="2" id="KW-0804">Transcription</keyword>
<dbReference type="PANTHER" id="PTHR34236">
    <property type="entry name" value="DIMETHYL SULFOXIDE REDUCTASE TRANSCRIPTIONAL ACTIVATOR"/>
    <property type="match status" value="1"/>
</dbReference>
<dbReference type="Pfam" id="PF24278">
    <property type="entry name" value="HVO_0513_N"/>
    <property type="match status" value="1"/>
</dbReference>
<sequence>MRYATVIISWERGQLHPLDDAVAASPDVHIEATHYINPVGDGTHVELAQFRGDMGTVADVCEQTPGVLDYEVSAEGDGLAYVHYESTPLMEALLTAVFEHTIVLKWPLEFITDSKMRGLRATFMGSETALMNATSVIPESLDLALVRTGEYSEAHGNPVLALTEKQRTLFETAVQAGYYEVPRETTQAELAAELGVTNGTISDRLQRLESTLLKSLLPRAANDER</sequence>
<dbReference type="AlphaFoldDB" id="A0ABD5XKX4"/>
<evidence type="ECO:0000259" key="3">
    <source>
        <dbReference type="Pfam" id="PF04967"/>
    </source>
</evidence>
<feature type="domain" description="HVO-0513-like N-terminal" evidence="4">
    <location>
        <begin position="16"/>
        <end position="151"/>
    </location>
</feature>
<keyword evidence="1" id="KW-0805">Transcription regulation</keyword>
<dbReference type="EMBL" id="JBHTAB010000006">
    <property type="protein sequence ID" value="MFC7130236.1"/>
    <property type="molecule type" value="Genomic_DNA"/>
</dbReference>
<evidence type="ECO:0000256" key="1">
    <source>
        <dbReference type="ARBA" id="ARBA00023015"/>
    </source>
</evidence>
<dbReference type="Proteomes" id="UP001596460">
    <property type="component" value="Unassembled WGS sequence"/>
</dbReference>
<dbReference type="InterPro" id="IPR007050">
    <property type="entry name" value="HTH_bacterioopsin"/>
</dbReference>
<comment type="caution">
    <text evidence="5">The sequence shown here is derived from an EMBL/GenBank/DDBJ whole genome shotgun (WGS) entry which is preliminary data.</text>
</comment>
<evidence type="ECO:0000313" key="6">
    <source>
        <dbReference type="Proteomes" id="UP001596460"/>
    </source>
</evidence>
<gene>
    <name evidence="5" type="ORF">ACFQI8_12655</name>
</gene>
<dbReference type="Pfam" id="PF04967">
    <property type="entry name" value="HTH_10"/>
    <property type="match status" value="1"/>
</dbReference>
<feature type="domain" description="HTH bat-type" evidence="3">
    <location>
        <begin position="162"/>
        <end position="213"/>
    </location>
</feature>
<evidence type="ECO:0000259" key="4">
    <source>
        <dbReference type="Pfam" id="PF24278"/>
    </source>
</evidence>
<proteinExistence type="predicted"/>
<accession>A0ABD5XKX4</accession>
<evidence type="ECO:0000313" key="5">
    <source>
        <dbReference type="EMBL" id="MFC7130236.1"/>
    </source>
</evidence>
<dbReference type="RefSeq" id="WP_390245290.1">
    <property type="nucleotide sequence ID" value="NZ_JBHTAB010000006.1"/>
</dbReference>
<protein>
    <submittedName>
        <fullName evidence="5">Helix-turn-helix domain-containing protein</fullName>
    </submittedName>
</protein>
<dbReference type="InterPro" id="IPR056493">
    <property type="entry name" value="HVO_0513_N"/>
</dbReference>
<evidence type="ECO:0000256" key="2">
    <source>
        <dbReference type="ARBA" id="ARBA00023163"/>
    </source>
</evidence>
<reference evidence="5 6" key="1">
    <citation type="journal article" date="2019" name="Int. J. Syst. Evol. Microbiol.">
        <title>The Global Catalogue of Microorganisms (GCM) 10K type strain sequencing project: providing services to taxonomists for standard genome sequencing and annotation.</title>
        <authorList>
            <consortium name="The Broad Institute Genomics Platform"/>
            <consortium name="The Broad Institute Genome Sequencing Center for Infectious Disease"/>
            <person name="Wu L."/>
            <person name="Ma J."/>
        </authorList>
    </citation>
    <scope>NUCLEOTIDE SEQUENCE [LARGE SCALE GENOMIC DNA]</scope>
    <source>
        <strain evidence="5 6">DSM 26526</strain>
    </source>
</reference>